<dbReference type="AlphaFoldDB" id="A0A7W5FF54"/>
<dbReference type="InterPro" id="IPR035897">
    <property type="entry name" value="Toll_tir_struct_dom_sf"/>
</dbReference>
<reference evidence="3 4" key="1">
    <citation type="submission" date="2020-08" db="EMBL/GenBank/DDBJ databases">
        <title>Genomic Encyclopedia of Type Strains, Phase III (KMG-III): the genomes of soil and plant-associated and newly described type strains.</title>
        <authorList>
            <person name="Whitman W."/>
        </authorList>
    </citation>
    <scope>NUCLEOTIDE SEQUENCE [LARGE SCALE GENOMIC DNA]</scope>
    <source>
        <strain evidence="3 4">CECT 3287</strain>
    </source>
</reference>
<feature type="region of interest" description="Disordered" evidence="1">
    <location>
        <begin position="715"/>
        <end position="750"/>
    </location>
</feature>
<protein>
    <submittedName>
        <fullName evidence="3">Tetratricopeptide (TPR) repeat protein</fullName>
    </submittedName>
</protein>
<dbReference type="RefSeq" id="WP_183221392.1">
    <property type="nucleotide sequence ID" value="NZ_BMPW01000005.1"/>
</dbReference>
<dbReference type="GO" id="GO:0007165">
    <property type="term" value="P:signal transduction"/>
    <property type="evidence" value="ECO:0007669"/>
    <property type="project" value="InterPro"/>
</dbReference>
<dbReference type="Gene3D" id="3.40.50.300">
    <property type="entry name" value="P-loop containing nucleotide triphosphate hydrolases"/>
    <property type="match status" value="1"/>
</dbReference>
<comment type="caution">
    <text evidence="3">The sequence shown here is derived from an EMBL/GenBank/DDBJ whole genome shotgun (WGS) entry which is preliminary data.</text>
</comment>
<dbReference type="Gene3D" id="1.25.40.10">
    <property type="entry name" value="Tetratricopeptide repeat domain"/>
    <property type="match status" value="1"/>
</dbReference>
<dbReference type="SUPFAM" id="SSF52200">
    <property type="entry name" value="Toll/Interleukin receptor TIR domain"/>
    <property type="match status" value="1"/>
</dbReference>
<evidence type="ECO:0000313" key="4">
    <source>
        <dbReference type="Proteomes" id="UP000590749"/>
    </source>
</evidence>
<evidence type="ECO:0000313" key="3">
    <source>
        <dbReference type="EMBL" id="MBB3096131.1"/>
    </source>
</evidence>
<dbReference type="SUPFAM" id="SSF48452">
    <property type="entry name" value="TPR-like"/>
    <property type="match status" value="1"/>
</dbReference>
<accession>A0A7W5FF54</accession>
<name>A0A7W5FF54_9ACTN</name>
<evidence type="ECO:0000259" key="2">
    <source>
        <dbReference type="Pfam" id="PF13676"/>
    </source>
</evidence>
<dbReference type="InterPro" id="IPR000157">
    <property type="entry name" value="TIR_dom"/>
</dbReference>
<sequence length="869" mass="93327">MTARTRIFISFRTDDGDAHAAHLDHRLSELFGAGQVFRSSRVIRAGVPFRQALEEGLASARITLVLIGRGWADLSVLSRPGDWVRREVRESLEAGIPVVPVLLDKATMPLPGEIPEDLHDLLGRQYRPLRNRLFDDDFRALAASLHESAPELAARHFTAAHPVLGAQSPPSALLRAEHAVVPFHGRAPELAELTAWRDQPGGLAVAVVTGPAGQGKTRLAAELCARTTRGRTSAVPWVAGPLDPAAAPSAVAALSDSGIPMLAVFDQAEESVARIAEVLTALARRRPGAARARVLLIARTAGPWLERLTDEVHPWASAEVLAARQLVLTGVPDGVDTAFEQALGAYAKRLGITVPQPPPPAPAHLARPLDVHTAALLTLSGMPIDSLLIEERRYWSRSAGEFDLDRPGRLRLAATVAATTLYGGQHRAAALAVLTALLTFQQEPGGVVDSYLRWVMHLYPAGDAPAGTTAPHALRPDRVGEDHVARTVLDQPDLIDAARMADFDQKHRALLVLGNASARHPALTEPIRRLIEIDPVNLVVDAMSLLSSLEAREPTLGAVTRLVDRGVAPLVLYRVLDSVPAELPECAALVRSTVRRLSMAGADDLTMAVGSRLLARSLLVTGQTADALRASARAVELARDDPMRALALHVHADALAAVGRTDESAAALAEAIRLLADMLPPPGKPPEEPSEALRSYAASGRFADPERLLRTLVEDSPDHRELRDELRERDRLRRLGPPSSAPDTPRPAAGDSLVAALGLTEEMLPGADVTAPMLLAAARRAGLPARVVRVAATEALGFEAADREWCLYRDPATHHGWFAAPLHRDEFGEPTIPGDRQLLLGAADPDTMLAEAIAWITEPEEPTGWMRLL</sequence>
<keyword evidence="4" id="KW-1185">Reference proteome</keyword>
<dbReference type="Gene3D" id="3.40.50.10140">
    <property type="entry name" value="Toll/interleukin-1 receptor homology (TIR) domain"/>
    <property type="match status" value="1"/>
</dbReference>
<proteinExistence type="predicted"/>
<feature type="compositionally biased region" description="Basic and acidic residues" evidence="1">
    <location>
        <begin position="715"/>
        <end position="733"/>
    </location>
</feature>
<dbReference type="EMBL" id="JACHXF010000007">
    <property type="protein sequence ID" value="MBB3096131.1"/>
    <property type="molecule type" value="Genomic_DNA"/>
</dbReference>
<dbReference type="InterPro" id="IPR027417">
    <property type="entry name" value="P-loop_NTPase"/>
</dbReference>
<dbReference type="Pfam" id="PF13676">
    <property type="entry name" value="TIR_2"/>
    <property type="match status" value="1"/>
</dbReference>
<organism evidence="3 4">
    <name type="scientific">Actinoplanes campanulatus</name>
    <dbReference type="NCBI Taxonomy" id="113559"/>
    <lineage>
        <taxon>Bacteria</taxon>
        <taxon>Bacillati</taxon>
        <taxon>Actinomycetota</taxon>
        <taxon>Actinomycetes</taxon>
        <taxon>Micromonosporales</taxon>
        <taxon>Micromonosporaceae</taxon>
        <taxon>Actinoplanes</taxon>
    </lineage>
</organism>
<dbReference type="InterPro" id="IPR011990">
    <property type="entry name" value="TPR-like_helical_dom_sf"/>
</dbReference>
<feature type="domain" description="TIR" evidence="2">
    <location>
        <begin position="7"/>
        <end position="140"/>
    </location>
</feature>
<dbReference type="Proteomes" id="UP000590749">
    <property type="component" value="Unassembled WGS sequence"/>
</dbReference>
<gene>
    <name evidence="3" type="ORF">FHR83_003801</name>
</gene>
<evidence type="ECO:0000256" key="1">
    <source>
        <dbReference type="SAM" id="MobiDB-lite"/>
    </source>
</evidence>